<keyword evidence="5 7" id="KW-1133">Transmembrane helix</keyword>
<dbReference type="Proteomes" id="UP001208567">
    <property type="component" value="Unassembled WGS sequence"/>
</dbReference>
<evidence type="ECO:0000256" key="7">
    <source>
        <dbReference type="SAM" id="Phobius"/>
    </source>
</evidence>
<dbReference type="EMBL" id="BRXR01000001">
    <property type="protein sequence ID" value="GLC31409.1"/>
    <property type="molecule type" value="Genomic_DNA"/>
</dbReference>
<keyword evidence="11" id="KW-1185">Reference proteome</keyword>
<dbReference type="PANTHER" id="PTHR30487">
    <property type="entry name" value="TYPE 4 PREPILIN-LIKE PROTEINS LEADER PEPTIDE-PROCESSING ENZYME"/>
    <property type="match status" value="1"/>
</dbReference>
<evidence type="ECO:0000256" key="1">
    <source>
        <dbReference type="ARBA" id="ARBA00004651"/>
    </source>
</evidence>
<evidence type="ECO:0000256" key="2">
    <source>
        <dbReference type="ARBA" id="ARBA00005801"/>
    </source>
</evidence>
<dbReference type="RefSeq" id="WP_264850696.1">
    <property type="nucleotide sequence ID" value="NZ_BRXR01000001.1"/>
</dbReference>
<dbReference type="InterPro" id="IPR050882">
    <property type="entry name" value="Prepilin_peptidase/N-MTase"/>
</dbReference>
<evidence type="ECO:0000256" key="3">
    <source>
        <dbReference type="ARBA" id="ARBA00022475"/>
    </source>
</evidence>
<protein>
    <submittedName>
        <fullName evidence="10">Prepilin peptidase</fullName>
    </submittedName>
</protein>
<keyword evidence="6 7" id="KW-0472">Membrane</keyword>
<dbReference type="InterPro" id="IPR000045">
    <property type="entry name" value="Prepilin_IV_endopep_pep"/>
</dbReference>
<feature type="transmembrane region" description="Helical" evidence="7">
    <location>
        <begin position="7"/>
        <end position="27"/>
    </location>
</feature>
<feature type="transmembrane region" description="Helical" evidence="7">
    <location>
        <begin position="194"/>
        <end position="213"/>
    </location>
</feature>
<sequence>MSVLYSFYFLCLGLLLGSFYNVCIYRIPREESVAFPPSHCTSCNTRLKPLDLVPVLSYVFLKGRCRYCREKISPRYALVELFTGIAFLWLFLTYGITVECLKYIVLISFLIVIGMIDYDTTDVYSITTYSGIAFGVIFILINYFMGFEFKSYIYGGILAAATIALIIIFTGGMGWGDFEIALMCGLYLGFEKSIVLLFSSFIIGGVVGAFLILTKKKTKNDYIPFGPSIASAALFTLLFGERIISFYI</sequence>
<evidence type="ECO:0000313" key="10">
    <source>
        <dbReference type="EMBL" id="GLC31409.1"/>
    </source>
</evidence>
<feature type="transmembrane region" description="Helical" evidence="7">
    <location>
        <begin position="152"/>
        <end position="174"/>
    </location>
</feature>
<keyword evidence="3" id="KW-1003">Cell membrane</keyword>
<dbReference type="PANTHER" id="PTHR30487:SF0">
    <property type="entry name" value="PREPILIN LEADER PEPTIDASE_N-METHYLTRANSFERASE-RELATED"/>
    <property type="match status" value="1"/>
</dbReference>
<gene>
    <name evidence="10" type="ORF">bsdE14_28190</name>
</gene>
<evidence type="ECO:0000259" key="8">
    <source>
        <dbReference type="Pfam" id="PF01478"/>
    </source>
</evidence>
<keyword evidence="4 7" id="KW-0812">Transmembrane</keyword>
<reference evidence="10 11" key="1">
    <citation type="journal article" date="2024" name="Int. J. Syst. Evol. Microbiol.">
        <title>Clostridium omnivorum sp. nov., isolated from anoxic soil under the treatment of reductive soil disinfestation.</title>
        <authorList>
            <person name="Ueki A."/>
            <person name="Tonouchi A."/>
            <person name="Kaku N."/>
            <person name="Honma S."/>
            <person name="Ueki K."/>
        </authorList>
    </citation>
    <scope>NUCLEOTIDE SEQUENCE [LARGE SCALE GENOMIC DNA]</scope>
    <source>
        <strain evidence="10 11">E14</strain>
    </source>
</reference>
<evidence type="ECO:0000313" key="11">
    <source>
        <dbReference type="Proteomes" id="UP001208567"/>
    </source>
</evidence>
<evidence type="ECO:0000256" key="4">
    <source>
        <dbReference type="ARBA" id="ARBA00022692"/>
    </source>
</evidence>
<feature type="transmembrane region" description="Helical" evidence="7">
    <location>
        <begin position="76"/>
        <end position="94"/>
    </location>
</feature>
<feature type="transmembrane region" description="Helical" evidence="7">
    <location>
        <begin position="124"/>
        <end position="145"/>
    </location>
</feature>
<accession>A0ABQ5N849</accession>
<comment type="subcellular location">
    <subcellularLocation>
        <location evidence="1">Cell membrane</location>
        <topology evidence="1">Multi-pass membrane protein</topology>
    </subcellularLocation>
</comment>
<name>A0ABQ5N849_9CLOT</name>
<organism evidence="10 11">
    <name type="scientific">Clostridium omnivorum</name>
    <dbReference type="NCBI Taxonomy" id="1604902"/>
    <lineage>
        <taxon>Bacteria</taxon>
        <taxon>Bacillati</taxon>
        <taxon>Bacillota</taxon>
        <taxon>Clostridia</taxon>
        <taxon>Eubacteriales</taxon>
        <taxon>Clostridiaceae</taxon>
        <taxon>Clostridium</taxon>
    </lineage>
</organism>
<dbReference type="Pfam" id="PF01478">
    <property type="entry name" value="Peptidase_A24"/>
    <property type="match status" value="1"/>
</dbReference>
<dbReference type="InterPro" id="IPR010627">
    <property type="entry name" value="Prepilin_pept_A24_N"/>
</dbReference>
<evidence type="ECO:0000259" key="9">
    <source>
        <dbReference type="Pfam" id="PF06750"/>
    </source>
</evidence>
<dbReference type="Pfam" id="PF06750">
    <property type="entry name" value="A24_N_bact"/>
    <property type="match status" value="1"/>
</dbReference>
<comment type="similarity">
    <text evidence="2">Belongs to the peptidase A24 family.</text>
</comment>
<comment type="caution">
    <text evidence="10">The sequence shown here is derived from an EMBL/GenBank/DDBJ whole genome shotgun (WGS) entry which is preliminary data.</text>
</comment>
<feature type="domain" description="Prepilin peptidase A24 N-terminal" evidence="9">
    <location>
        <begin position="12"/>
        <end position="93"/>
    </location>
</feature>
<feature type="transmembrane region" description="Helical" evidence="7">
    <location>
        <begin position="225"/>
        <end position="247"/>
    </location>
</feature>
<evidence type="ECO:0000256" key="5">
    <source>
        <dbReference type="ARBA" id="ARBA00022989"/>
    </source>
</evidence>
<evidence type="ECO:0000256" key="6">
    <source>
        <dbReference type="ARBA" id="ARBA00023136"/>
    </source>
</evidence>
<dbReference type="Gene3D" id="1.20.120.1220">
    <property type="match status" value="1"/>
</dbReference>
<proteinExistence type="inferred from homology"/>
<feature type="domain" description="Prepilin type IV endopeptidase peptidase" evidence="8">
    <location>
        <begin position="104"/>
        <end position="208"/>
    </location>
</feature>